<feature type="transmembrane region" description="Helical" evidence="12">
    <location>
        <begin position="12"/>
        <end position="32"/>
    </location>
</feature>
<keyword evidence="4 12" id="KW-0812">Transmembrane</keyword>
<dbReference type="OrthoDB" id="262547at2759"/>
<evidence type="ECO:0000256" key="10">
    <source>
        <dbReference type="ARBA" id="ARBA00042973"/>
    </source>
</evidence>
<organism evidence="13 14">
    <name type="scientific">Desmophyllum pertusum</name>
    <dbReference type="NCBI Taxonomy" id="174260"/>
    <lineage>
        <taxon>Eukaryota</taxon>
        <taxon>Metazoa</taxon>
        <taxon>Cnidaria</taxon>
        <taxon>Anthozoa</taxon>
        <taxon>Hexacorallia</taxon>
        <taxon>Scleractinia</taxon>
        <taxon>Caryophylliina</taxon>
        <taxon>Caryophylliidae</taxon>
        <taxon>Desmophyllum</taxon>
    </lineage>
</organism>
<dbReference type="InterPro" id="IPR003689">
    <property type="entry name" value="ZIP"/>
</dbReference>
<name>A0A9W9YGJ2_9CNID</name>
<keyword evidence="14" id="KW-1185">Reference proteome</keyword>
<reference evidence="13" key="1">
    <citation type="submission" date="2023-01" db="EMBL/GenBank/DDBJ databases">
        <title>Genome assembly of the deep-sea coral Lophelia pertusa.</title>
        <authorList>
            <person name="Herrera S."/>
            <person name="Cordes E."/>
        </authorList>
    </citation>
    <scope>NUCLEOTIDE SEQUENCE</scope>
    <source>
        <strain evidence="13">USNM1676648</strain>
        <tissue evidence="13">Polyp</tissue>
    </source>
</reference>
<evidence type="ECO:0000256" key="5">
    <source>
        <dbReference type="ARBA" id="ARBA00022833"/>
    </source>
</evidence>
<dbReference type="PANTHER" id="PTHR11040:SF211">
    <property type="entry name" value="ZINC TRANSPORTER ZIP11"/>
    <property type="match status" value="1"/>
</dbReference>
<gene>
    <name evidence="13" type="ORF">OS493_003151</name>
</gene>
<keyword evidence="7 12" id="KW-0472">Membrane</keyword>
<proteinExistence type="inferred from homology"/>
<evidence type="ECO:0000256" key="4">
    <source>
        <dbReference type="ARBA" id="ARBA00022692"/>
    </source>
</evidence>
<evidence type="ECO:0000256" key="7">
    <source>
        <dbReference type="ARBA" id="ARBA00023136"/>
    </source>
</evidence>
<feature type="transmembrane region" description="Helical" evidence="12">
    <location>
        <begin position="79"/>
        <end position="98"/>
    </location>
</feature>
<keyword evidence="3" id="KW-1003">Cell membrane</keyword>
<evidence type="ECO:0000256" key="9">
    <source>
        <dbReference type="ARBA" id="ARBA00042540"/>
    </source>
</evidence>
<dbReference type="AlphaFoldDB" id="A0A9W9YGJ2"/>
<comment type="caution">
    <text evidence="13">The sequence shown here is derived from an EMBL/GenBank/DDBJ whole genome shotgun (WGS) entry which is preliminary data.</text>
</comment>
<feature type="compositionally biased region" description="Basic and acidic residues" evidence="11">
    <location>
        <begin position="157"/>
        <end position="175"/>
    </location>
</feature>
<evidence type="ECO:0000256" key="6">
    <source>
        <dbReference type="ARBA" id="ARBA00022989"/>
    </source>
</evidence>
<evidence type="ECO:0000256" key="1">
    <source>
        <dbReference type="ARBA" id="ARBA00004651"/>
    </source>
</evidence>
<keyword evidence="6 12" id="KW-1133">Transmembrane helix</keyword>
<evidence type="ECO:0000256" key="8">
    <source>
        <dbReference type="ARBA" id="ARBA00040593"/>
    </source>
</evidence>
<comment type="subcellular location">
    <subcellularLocation>
        <location evidence="1">Cell membrane</location>
        <topology evidence="1">Multi-pass membrane protein</topology>
    </subcellularLocation>
</comment>
<dbReference type="PANTHER" id="PTHR11040">
    <property type="entry name" value="ZINC/IRON TRANSPORTER"/>
    <property type="match status" value="1"/>
</dbReference>
<evidence type="ECO:0000256" key="11">
    <source>
        <dbReference type="SAM" id="MobiDB-lite"/>
    </source>
</evidence>
<sequence length="343" mass="36692">MIANYNPVTQALLGTLFTWGVTALGSALVFIFNSGQRKVLDASLGFAAGVMLAASYWSLLAPAIDLAETSGSYGKGGRFAFVPVAVGFILGAVFVCAADKLMPFLGVDSSNIAETLTGDFQNGSTCKEKELKDDIQHTEISITNFQYNRDASQLTQRKRENLHTSKREVDHEGQKSTEQQASWRRILLLIIAITVHNIPEGLAVGVGFGAIGKTASATFESARNLAIGIGIQNFPEGLAPFKNSGKHHMMRSGGHMSFSGLRYGQLSGMVEPIAGLFGAVAVVVAEPLLPYALAFAAGAMVYVVVDDIIPEAQTRFDITTPLLIIVQVLATTPERVAILQKMQ</sequence>
<evidence type="ECO:0000313" key="13">
    <source>
        <dbReference type="EMBL" id="KAJ7340405.1"/>
    </source>
</evidence>
<evidence type="ECO:0000313" key="14">
    <source>
        <dbReference type="Proteomes" id="UP001163046"/>
    </source>
</evidence>
<feature type="transmembrane region" description="Helical" evidence="12">
    <location>
        <begin position="39"/>
        <end position="59"/>
    </location>
</feature>
<keyword evidence="5" id="KW-0862">Zinc</keyword>
<protein>
    <recommendedName>
        <fullName evidence="8">Zinc transporter ZIP11</fullName>
    </recommendedName>
    <alternativeName>
        <fullName evidence="9">Solute carrier family 39 member 11</fullName>
    </alternativeName>
    <alternativeName>
        <fullName evidence="10">Zrt- and Irt-like protein 11</fullName>
    </alternativeName>
</protein>
<evidence type="ECO:0000256" key="12">
    <source>
        <dbReference type="SAM" id="Phobius"/>
    </source>
</evidence>
<accession>A0A9W9YGJ2</accession>
<dbReference type="GO" id="GO:0005385">
    <property type="term" value="F:zinc ion transmembrane transporter activity"/>
    <property type="evidence" value="ECO:0007669"/>
    <property type="project" value="TreeGrafter"/>
</dbReference>
<dbReference type="GO" id="GO:0005886">
    <property type="term" value="C:plasma membrane"/>
    <property type="evidence" value="ECO:0007669"/>
    <property type="project" value="UniProtKB-SubCell"/>
</dbReference>
<dbReference type="EMBL" id="MU827778">
    <property type="protein sequence ID" value="KAJ7340405.1"/>
    <property type="molecule type" value="Genomic_DNA"/>
</dbReference>
<feature type="region of interest" description="Disordered" evidence="11">
    <location>
        <begin position="153"/>
        <end position="176"/>
    </location>
</feature>
<dbReference type="Proteomes" id="UP001163046">
    <property type="component" value="Unassembled WGS sequence"/>
</dbReference>
<evidence type="ECO:0000256" key="2">
    <source>
        <dbReference type="ARBA" id="ARBA00006939"/>
    </source>
</evidence>
<evidence type="ECO:0000256" key="3">
    <source>
        <dbReference type="ARBA" id="ARBA00022475"/>
    </source>
</evidence>
<comment type="similarity">
    <text evidence="2">Belongs to the ZIP transporter (TC 2.A.5) family.</text>
</comment>
<dbReference type="Pfam" id="PF02535">
    <property type="entry name" value="Zip"/>
    <property type="match status" value="1"/>
</dbReference>